<gene>
    <name evidence="3" type="ordered locus">Arnit_0772</name>
</gene>
<proteinExistence type="predicted"/>
<dbReference type="EMBL" id="CP001999">
    <property type="protein sequence ID" value="ADG92436.1"/>
    <property type="molecule type" value="Genomic_DNA"/>
</dbReference>
<keyword evidence="2" id="KW-0472">Membrane</keyword>
<keyword evidence="4" id="KW-1185">Reference proteome</keyword>
<feature type="coiled-coil region" evidence="1">
    <location>
        <begin position="97"/>
        <end position="135"/>
    </location>
</feature>
<keyword evidence="1" id="KW-0175">Coiled coil</keyword>
<dbReference type="STRING" id="572480.Arnit_0772"/>
<evidence type="ECO:0000256" key="2">
    <source>
        <dbReference type="SAM" id="Phobius"/>
    </source>
</evidence>
<dbReference type="KEGG" id="ant:Arnit_0772"/>
<organism evidence="3 4">
    <name type="scientific">Arcobacter nitrofigilis (strain ATCC 33309 / DSM 7299 / CCUG 15893 / LMG 7604 / NCTC 12251 / CI)</name>
    <name type="common">Campylobacter nitrofigilis</name>
    <dbReference type="NCBI Taxonomy" id="572480"/>
    <lineage>
        <taxon>Bacteria</taxon>
        <taxon>Pseudomonadati</taxon>
        <taxon>Campylobacterota</taxon>
        <taxon>Epsilonproteobacteria</taxon>
        <taxon>Campylobacterales</taxon>
        <taxon>Arcobacteraceae</taxon>
        <taxon>Arcobacter</taxon>
    </lineage>
</organism>
<evidence type="ECO:0000313" key="3">
    <source>
        <dbReference type="EMBL" id="ADG92436.1"/>
    </source>
</evidence>
<feature type="transmembrane region" description="Helical" evidence="2">
    <location>
        <begin position="49"/>
        <end position="68"/>
    </location>
</feature>
<reference evidence="3 4" key="1">
    <citation type="journal article" date="2010" name="Stand. Genomic Sci.">
        <title>Complete genome sequence of Arcobacter nitrofigilis type strain (CI).</title>
        <authorList>
            <person name="Pati A."/>
            <person name="Gronow S."/>
            <person name="Lapidus A."/>
            <person name="Copeland A."/>
            <person name="Glavina Del Rio T."/>
            <person name="Nolan M."/>
            <person name="Lucas S."/>
            <person name="Tice H."/>
            <person name="Cheng J.F."/>
            <person name="Han C."/>
            <person name="Chertkov O."/>
            <person name="Bruce D."/>
            <person name="Tapia R."/>
            <person name="Goodwin L."/>
            <person name="Pitluck S."/>
            <person name="Liolios K."/>
            <person name="Ivanova N."/>
            <person name="Mavromatis K."/>
            <person name="Chen A."/>
            <person name="Palaniappan K."/>
            <person name="Land M."/>
            <person name="Hauser L."/>
            <person name="Chang Y.J."/>
            <person name="Jeffries C.D."/>
            <person name="Detter J.C."/>
            <person name="Rohde M."/>
            <person name="Goker M."/>
            <person name="Bristow J."/>
            <person name="Eisen J.A."/>
            <person name="Markowitz V."/>
            <person name="Hugenholtz P."/>
            <person name="Klenk H.P."/>
            <person name="Kyrpides N.C."/>
        </authorList>
    </citation>
    <scope>NUCLEOTIDE SEQUENCE [LARGE SCALE GENOMIC DNA]</scope>
    <source>
        <strain evidence="4">ATCC 33309 / DSM 7299 / CCUG 15893 / LMG 7604 / NCTC 12251 / CI</strain>
    </source>
</reference>
<dbReference type="AlphaFoldDB" id="D5V2K4"/>
<dbReference type="HOGENOM" id="CLU_1033063_0_0_7"/>
<sequence length="269" mass="31404">MNKKELIDLLEKSSKESLNETSTIEEEIPKEKTTTKKIKIEKEEKKKSSFSFFYLILALFLIGAFLFINKNKNTNSGVNPVTFEELPEKVQAIYVSKDKLENSLKAKEDELNIKIKHLKEELSILNEKFELANIEKNEIRVDAQKYRSKKYDATGCYDEEEGTFVFYPSCLERINKFLDENKDATSFQIIPVTDAKDRLYINNIIENIQDTKLDKKPLKDYLMEGLSRKRVLEASWHVKKRLGKDAIITYVNYIADTADKRGFTIRAYR</sequence>
<evidence type="ECO:0000313" key="4">
    <source>
        <dbReference type="Proteomes" id="UP000000939"/>
    </source>
</evidence>
<name>D5V2K4_ARCNC</name>
<dbReference type="OrthoDB" id="5349360at2"/>
<dbReference type="Proteomes" id="UP000000939">
    <property type="component" value="Chromosome"/>
</dbReference>
<accession>D5V2K4</accession>
<evidence type="ECO:0000256" key="1">
    <source>
        <dbReference type="SAM" id="Coils"/>
    </source>
</evidence>
<keyword evidence="2" id="KW-0812">Transmembrane</keyword>
<keyword evidence="2" id="KW-1133">Transmembrane helix</keyword>
<dbReference type="RefSeq" id="WP_013134581.1">
    <property type="nucleotide sequence ID" value="NC_014166.1"/>
</dbReference>
<protein>
    <submittedName>
        <fullName evidence="3">Uncharacterized protein</fullName>
    </submittedName>
</protein>